<dbReference type="AlphaFoldDB" id="A0A1E5L6M3"/>
<dbReference type="InterPro" id="IPR033753">
    <property type="entry name" value="GCV_H/Fam206"/>
</dbReference>
<dbReference type="GO" id="GO:0019464">
    <property type="term" value="P:glycine decarboxylation via glycine cleavage system"/>
    <property type="evidence" value="ECO:0007669"/>
    <property type="project" value="UniProtKB-UniRule"/>
</dbReference>
<dbReference type="NCBIfam" id="NF002270">
    <property type="entry name" value="PRK01202.1"/>
    <property type="match status" value="1"/>
</dbReference>
<dbReference type="GO" id="GO:0005829">
    <property type="term" value="C:cytosol"/>
    <property type="evidence" value="ECO:0007669"/>
    <property type="project" value="TreeGrafter"/>
</dbReference>
<dbReference type="OrthoDB" id="9796712at2"/>
<dbReference type="PANTHER" id="PTHR11715:SF3">
    <property type="entry name" value="GLYCINE CLEAVAGE SYSTEM H PROTEIN-RELATED"/>
    <property type="match status" value="1"/>
</dbReference>
<dbReference type="EMBL" id="MJAT01000012">
    <property type="protein sequence ID" value="OEH85633.1"/>
    <property type="molecule type" value="Genomic_DNA"/>
</dbReference>
<dbReference type="GO" id="GO:0009249">
    <property type="term" value="P:protein lipoylation"/>
    <property type="evidence" value="ECO:0007669"/>
    <property type="project" value="TreeGrafter"/>
</dbReference>
<evidence type="ECO:0000256" key="2">
    <source>
        <dbReference type="ARBA" id="ARBA00022823"/>
    </source>
</evidence>
<name>A0A1E5L6M3_9FIRM</name>
<accession>A0A1E5L6M3</accession>
<proteinExistence type="inferred from homology"/>
<dbReference type="STRING" id="1390249.BHU72_02215"/>
<feature type="domain" description="Lipoyl-binding" evidence="5">
    <location>
        <begin position="24"/>
        <end position="106"/>
    </location>
</feature>
<evidence type="ECO:0000256" key="1">
    <source>
        <dbReference type="ARBA" id="ARBA00009249"/>
    </source>
</evidence>
<dbReference type="InterPro" id="IPR003016">
    <property type="entry name" value="2-oxoA_DH_lipoyl-BS"/>
</dbReference>
<dbReference type="RefSeq" id="WP_069701717.1">
    <property type="nucleotide sequence ID" value="NZ_MJAT01000012.1"/>
</dbReference>
<comment type="subunit">
    <text evidence="3">The glycine cleavage system is composed of four proteins: P, T, L and H.</text>
</comment>
<evidence type="ECO:0000256" key="3">
    <source>
        <dbReference type="HAMAP-Rule" id="MF_00272"/>
    </source>
</evidence>
<dbReference type="CDD" id="cd06848">
    <property type="entry name" value="GCS_H"/>
    <property type="match status" value="1"/>
</dbReference>
<dbReference type="PROSITE" id="PS00189">
    <property type="entry name" value="LIPOYL"/>
    <property type="match status" value="1"/>
</dbReference>
<dbReference type="Proteomes" id="UP000095255">
    <property type="component" value="Unassembled WGS sequence"/>
</dbReference>
<dbReference type="InterPro" id="IPR017453">
    <property type="entry name" value="GCV_H_sub"/>
</dbReference>
<evidence type="ECO:0000313" key="6">
    <source>
        <dbReference type="EMBL" id="OEH85633.1"/>
    </source>
</evidence>
<organism evidence="6 7">
    <name type="scientific">Desulfuribacillus stibiiarsenatis</name>
    <dbReference type="NCBI Taxonomy" id="1390249"/>
    <lineage>
        <taxon>Bacteria</taxon>
        <taxon>Bacillati</taxon>
        <taxon>Bacillota</taxon>
        <taxon>Desulfuribacillia</taxon>
        <taxon>Desulfuribacillales</taxon>
        <taxon>Desulfuribacillaceae</taxon>
        <taxon>Desulfuribacillus</taxon>
    </lineage>
</organism>
<reference evidence="6 7" key="1">
    <citation type="submission" date="2016-09" db="EMBL/GenBank/DDBJ databases">
        <title>Desulfuribacillus arsenicus sp. nov., an obligately anaerobic, dissimilatory arsenic- and antimonate-reducing bacterium isolated from anoxic sediments.</title>
        <authorList>
            <person name="Abin C.A."/>
            <person name="Hollibaugh J.T."/>
        </authorList>
    </citation>
    <scope>NUCLEOTIDE SEQUENCE [LARGE SCALE GENOMIC DNA]</scope>
    <source>
        <strain evidence="6 7">MLFW-2</strain>
    </source>
</reference>
<dbReference type="Pfam" id="PF01597">
    <property type="entry name" value="GCV_H"/>
    <property type="match status" value="1"/>
</dbReference>
<dbReference type="SUPFAM" id="SSF51230">
    <property type="entry name" value="Single hybrid motif"/>
    <property type="match status" value="1"/>
</dbReference>
<sequence>MSEVKVGLTYSKQHEWVLQMEGNIVKIGISDYAQNSLGDIVFVELPEVGRVVNAGETVGVVESVKAVSDIYIPLSGTILAVNQTLEDQPELLNESPYELGWICELEMSDVSELNSLLQAEEYQELTKEEV</sequence>
<dbReference type="InterPro" id="IPR002930">
    <property type="entry name" value="GCV_H"/>
</dbReference>
<dbReference type="Gene3D" id="2.40.50.100">
    <property type="match status" value="1"/>
</dbReference>
<dbReference type="HAMAP" id="MF_00272">
    <property type="entry name" value="GcvH"/>
    <property type="match status" value="1"/>
</dbReference>
<evidence type="ECO:0000313" key="7">
    <source>
        <dbReference type="Proteomes" id="UP000095255"/>
    </source>
</evidence>
<keyword evidence="7" id="KW-1185">Reference proteome</keyword>
<dbReference type="InterPro" id="IPR000089">
    <property type="entry name" value="Biotin_lipoyl"/>
</dbReference>
<dbReference type="GO" id="GO:0005960">
    <property type="term" value="C:glycine cleavage complex"/>
    <property type="evidence" value="ECO:0007669"/>
    <property type="project" value="InterPro"/>
</dbReference>
<comment type="similarity">
    <text evidence="1 3">Belongs to the GcvH family.</text>
</comment>
<comment type="function">
    <text evidence="3">The glycine cleavage system catalyzes the degradation of glycine. The H protein shuttles the methylamine group of glycine from the P protein to the T protein.</text>
</comment>
<feature type="modified residue" description="N6-lipoyllysine" evidence="3 4">
    <location>
        <position position="65"/>
    </location>
</feature>
<keyword evidence="2 3" id="KW-0450">Lipoyl</keyword>
<dbReference type="InterPro" id="IPR011053">
    <property type="entry name" value="Single_hybrid_motif"/>
</dbReference>
<comment type="caution">
    <text evidence="6">The sequence shown here is derived from an EMBL/GenBank/DDBJ whole genome shotgun (WGS) entry which is preliminary data.</text>
</comment>
<dbReference type="PANTHER" id="PTHR11715">
    <property type="entry name" value="GLYCINE CLEAVAGE SYSTEM H PROTEIN"/>
    <property type="match status" value="1"/>
</dbReference>
<comment type="cofactor">
    <cofactor evidence="3">
        <name>(R)-lipoate</name>
        <dbReference type="ChEBI" id="CHEBI:83088"/>
    </cofactor>
    <text evidence="3">Binds 1 lipoyl cofactor covalently.</text>
</comment>
<dbReference type="PROSITE" id="PS50968">
    <property type="entry name" value="BIOTINYL_LIPOYL"/>
    <property type="match status" value="1"/>
</dbReference>
<gene>
    <name evidence="3" type="primary">gcvH</name>
    <name evidence="6" type="ORF">BHU72_02215</name>
</gene>
<dbReference type="NCBIfam" id="TIGR00527">
    <property type="entry name" value="gcvH"/>
    <property type="match status" value="1"/>
</dbReference>
<protein>
    <recommendedName>
        <fullName evidence="3">Glycine cleavage system H protein</fullName>
    </recommendedName>
</protein>
<evidence type="ECO:0000256" key="4">
    <source>
        <dbReference type="PIRSR" id="PIRSR617453-50"/>
    </source>
</evidence>
<evidence type="ECO:0000259" key="5">
    <source>
        <dbReference type="PROSITE" id="PS50968"/>
    </source>
</evidence>